<keyword evidence="1" id="KW-0472">Membrane</keyword>
<dbReference type="Pfam" id="PF11085">
    <property type="entry name" value="YqhR"/>
    <property type="match status" value="1"/>
</dbReference>
<dbReference type="RefSeq" id="WP_209858741.1">
    <property type="nucleotide sequence ID" value="NZ_JAGGLD010000001.1"/>
</dbReference>
<dbReference type="InterPro" id="IPR024563">
    <property type="entry name" value="YqhR"/>
</dbReference>
<dbReference type="Proteomes" id="UP001519288">
    <property type="component" value="Unassembled WGS sequence"/>
</dbReference>
<comment type="caution">
    <text evidence="2">The sequence shown here is derived from an EMBL/GenBank/DDBJ whole genome shotgun (WGS) entry which is preliminary data.</text>
</comment>
<feature type="transmembrane region" description="Helical" evidence="1">
    <location>
        <begin position="21"/>
        <end position="39"/>
    </location>
</feature>
<name>A0ABS4JCK0_9BACL</name>
<proteinExistence type="predicted"/>
<gene>
    <name evidence="2" type="ORF">J2Z69_000442</name>
</gene>
<accession>A0ABS4JCK0</accession>
<protein>
    <submittedName>
        <fullName evidence="2">Membrane protein YagU involved in acid resistance</fullName>
    </submittedName>
</protein>
<evidence type="ECO:0000313" key="2">
    <source>
        <dbReference type="EMBL" id="MBP1999423.1"/>
    </source>
</evidence>
<keyword evidence="1" id="KW-0812">Transmembrane</keyword>
<keyword evidence="1" id="KW-1133">Transmembrane helix</keyword>
<evidence type="ECO:0000313" key="3">
    <source>
        <dbReference type="Proteomes" id="UP001519288"/>
    </source>
</evidence>
<feature type="transmembrane region" description="Helical" evidence="1">
    <location>
        <begin position="128"/>
        <end position="150"/>
    </location>
</feature>
<organism evidence="2 3">
    <name type="scientific">Paenibacillus shirakamiensis</name>
    <dbReference type="NCBI Taxonomy" id="1265935"/>
    <lineage>
        <taxon>Bacteria</taxon>
        <taxon>Bacillati</taxon>
        <taxon>Bacillota</taxon>
        <taxon>Bacilli</taxon>
        <taxon>Bacillales</taxon>
        <taxon>Paenibacillaceae</taxon>
        <taxon>Paenibacillus</taxon>
    </lineage>
</organism>
<feature type="transmembrane region" description="Helical" evidence="1">
    <location>
        <begin position="97"/>
        <end position="116"/>
    </location>
</feature>
<sequence>MTQQKTQASQVTNPWWFALELGLFAGLIWGGFHGFFYFLRFTSVLPGFLAEPFFKTTYLKTQPGYYMGWLFFTVFSLVATYIYIFTLRKMKGPWPGLAYGILWWVIIFFIGPMYKMVPPLRQAGWDTIISEFCIFMLWGLFIGYTIAVEYTEERAREPKKVFR</sequence>
<feature type="transmembrane region" description="Helical" evidence="1">
    <location>
        <begin position="66"/>
        <end position="85"/>
    </location>
</feature>
<dbReference type="EMBL" id="JAGGLD010000001">
    <property type="protein sequence ID" value="MBP1999423.1"/>
    <property type="molecule type" value="Genomic_DNA"/>
</dbReference>
<evidence type="ECO:0000256" key="1">
    <source>
        <dbReference type="SAM" id="Phobius"/>
    </source>
</evidence>
<keyword evidence="3" id="KW-1185">Reference proteome</keyword>
<reference evidence="2 3" key="1">
    <citation type="submission" date="2021-03" db="EMBL/GenBank/DDBJ databases">
        <title>Genomic Encyclopedia of Type Strains, Phase IV (KMG-IV): sequencing the most valuable type-strain genomes for metagenomic binning, comparative biology and taxonomic classification.</title>
        <authorList>
            <person name="Goeker M."/>
        </authorList>
    </citation>
    <scope>NUCLEOTIDE SEQUENCE [LARGE SCALE GENOMIC DNA]</scope>
    <source>
        <strain evidence="2 3">DSM 26806</strain>
    </source>
</reference>